<organism evidence="4">
    <name type="scientific">hydrothermal vent metagenome</name>
    <dbReference type="NCBI Taxonomy" id="652676"/>
    <lineage>
        <taxon>unclassified sequences</taxon>
        <taxon>metagenomes</taxon>
        <taxon>ecological metagenomes</taxon>
    </lineage>
</organism>
<evidence type="ECO:0000256" key="2">
    <source>
        <dbReference type="ARBA" id="ARBA00022741"/>
    </source>
</evidence>
<dbReference type="InterPro" id="IPR006336">
    <property type="entry name" value="GCS2"/>
</dbReference>
<dbReference type="NCBIfam" id="TIGR02050">
    <property type="entry name" value="gshA_cyan_rel"/>
    <property type="match status" value="1"/>
</dbReference>
<keyword evidence="1 4" id="KW-0436">Ligase</keyword>
<dbReference type="InterPro" id="IPR014746">
    <property type="entry name" value="Gln_synth/guanido_kin_cat_dom"/>
</dbReference>
<evidence type="ECO:0000256" key="1">
    <source>
        <dbReference type="ARBA" id="ARBA00022598"/>
    </source>
</evidence>
<evidence type="ECO:0000313" key="4">
    <source>
        <dbReference type="EMBL" id="VAV94343.1"/>
    </source>
</evidence>
<dbReference type="GO" id="GO:0042398">
    <property type="term" value="P:modified amino acid biosynthetic process"/>
    <property type="evidence" value="ECO:0007669"/>
    <property type="project" value="InterPro"/>
</dbReference>
<dbReference type="InterPro" id="IPR050141">
    <property type="entry name" value="GCL_type2/YbdK_subfam"/>
</dbReference>
<dbReference type="Pfam" id="PF04107">
    <property type="entry name" value="GCS2"/>
    <property type="match status" value="1"/>
</dbReference>
<dbReference type="EC" id="6.3.-.-" evidence="4"/>
<gene>
    <name evidence="4" type="ORF">MNBD_ALPHA06-583</name>
</gene>
<dbReference type="AlphaFoldDB" id="A0A3B0SDB8"/>
<dbReference type="PANTHER" id="PTHR36510">
    <property type="entry name" value="GLUTAMATE--CYSTEINE LIGASE 2-RELATED"/>
    <property type="match status" value="1"/>
</dbReference>
<evidence type="ECO:0000256" key="3">
    <source>
        <dbReference type="ARBA" id="ARBA00022840"/>
    </source>
</evidence>
<protein>
    <submittedName>
        <fullName evidence="4">Carboxylate-amine ligase bll3764</fullName>
        <ecNumber evidence="4">6.3.-.-</ecNumber>
    </submittedName>
</protein>
<reference evidence="4" key="1">
    <citation type="submission" date="2018-06" db="EMBL/GenBank/DDBJ databases">
        <authorList>
            <person name="Zhirakovskaya E."/>
        </authorList>
    </citation>
    <scope>NUCLEOTIDE SEQUENCE</scope>
</reference>
<feature type="non-terminal residue" evidence="4">
    <location>
        <position position="300"/>
    </location>
</feature>
<dbReference type="GO" id="GO:0004357">
    <property type="term" value="F:glutamate-cysteine ligase activity"/>
    <property type="evidence" value="ECO:0007669"/>
    <property type="project" value="InterPro"/>
</dbReference>
<proteinExistence type="inferred from homology"/>
<dbReference type="HAMAP" id="MF_01609">
    <property type="entry name" value="Glu_cys_ligase_2"/>
    <property type="match status" value="1"/>
</dbReference>
<keyword evidence="3" id="KW-0067">ATP-binding</keyword>
<dbReference type="EMBL" id="UOEE01000181">
    <property type="protein sequence ID" value="VAV94343.1"/>
    <property type="molecule type" value="Genomic_DNA"/>
</dbReference>
<dbReference type="Gene3D" id="3.30.590.20">
    <property type="match status" value="1"/>
</dbReference>
<dbReference type="NCBIfam" id="NF010039">
    <property type="entry name" value="PRK13515.1"/>
    <property type="match status" value="1"/>
</dbReference>
<keyword evidence="2" id="KW-0547">Nucleotide-binding</keyword>
<dbReference type="SUPFAM" id="SSF55931">
    <property type="entry name" value="Glutamine synthetase/guanido kinase"/>
    <property type="match status" value="1"/>
</dbReference>
<accession>A0A3B0SDB8</accession>
<dbReference type="PANTHER" id="PTHR36510:SF1">
    <property type="entry name" value="GLUTAMATE--CYSTEINE LIGASE 2-RELATED"/>
    <property type="match status" value="1"/>
</dbReference>
<dbReference type="InterPro" id="IPR011793">
    <property type="entry name" value="YbdK"/>
</dbReference>
<dbReference type="GO" id="GO:0005524">
    <property type="term" value="F:ATP binding"/>
    <property type="evidence" value="ECO:0007669"/>
    <property type="project" value="UniProtKB-KW"/>
</dbReference>
<name>A0A3B0SDB8_9ZZZZ</name>
<sequence>MTLPALTIGIEEEYLLVDPVTRDLAADPPPELLTACKDELGEHVTPEFLKCQIEIGTPVCDTIAEARRHLSSMRSCIKKNARKHGLELMAASTHPFANWYGQQHTRAPRYDKLNDDMGGVIRRMLICGMHVHAGIESQDLRIDLMNQMRYFLPHLLALSNSSPFWGGRKMGMMSYRTIVWNGMPRTGIPNQFESWGEFDRLCNIMVKAGAIEETSKIWWDLRPSSKFPTLEMRITDVCPRLEDALSIAAIFQCLLRYMARLKRANMKWRSYPDLLVQENRFLAARHGVGGRLVDLGKGKM</sequence>